<evidence type="ECO:0000313" key="3">
    <source>
        <dbReference type="Proteomes" id="UP001285352"/>
    </source>
</evidence>
<sequence>MAAASAMIAPPDGDASVAVTVFFAMSLRDGTGFPAHSGFSGVRNAHSGNSTSRNREAQSPPCAQRYDE</sequence>
<dbReference type="Proteomes" id="UP001285352">
    <property type="component" value="Unassembled WGS sequence"/>
</dbReference>
<reference evidence="2 3" key="1">
    <citation type="submission" date="2023-11" db="EMBL/GenBank/DDBJ databases">
        <title>Lentzea sokolovensis, sp. nov., Lentzea kristufkii, sp. nov., and Lentzea miocenensis, sp. nov., rare actinobacteria from Sokolov Coal Basin, Miocene lacustrine sediment, Czech Republic.</title>
        <authorList>
            <person name="Lara A."/>
            <person name="Kotroba L."/>
            <person name="Nouioui I."/>
            <person name="Neumann-Schaal M."/>
            <person name="Mast Y."/>
            <person name="Chronakova A."/>
        </authorList>
    </citation>
    <scope>NUCLEOTIDE SEQUENCE [LARGE SCALE GENOMIC DNA]</scope>
    <source>
        <strain evidence="2 3">BCCO 10_0061</strain>
    </source>
</reference>
<accession>A0ABU4VF59</accession>
<evidence type="ECO:0000313" key="2">
    <source>
        <dbReference type="EMBL" id="MDX8149510.1"/>
    </source>
</evidence>
<dbReference type="EMBL" id="JAXAVU010000018">
    <property type="protein sequence ID" value="MDX8149510.1"/>
    <property type="molecule type" value="Genomic_DNA"/>
</dbReference>
<comment type="caution">
    <text evidence="2">The sequence shown here is derived from an EMBL/GenBank/DDBJ whole genome shotgun (WGS) entry which is preliminary data.</text>
</comment>
<gene>
    <name evidence="2" type="ORF">SK854_45825</name>
</gene>
<protein>
    <submittedName>
        <fullName evidence="2">Uncharacterized protein</fullName>
    </submittedName>
</protein>
<dbReference type="RefSeq" id="WP_319981642.1">
    <property type="nucleotide sequence ID" value="NZ_JAXAVU010000018.1"/>
</dbReference>
<keyword evidence="3" id="KW-1185">Reference proteome</keyword>
<name>A0ABU4VF59_9PSEU</name>
<proteinExistence type="predicted"/>
<evidence type="ECO:0000256" key="1">
    <source>
        <dbReference type="SAM" id="MobiDB-lite"/>
    </source>
</evidence>
<organism evidence="2 3">
    <name type="scientific">Lentzea sokolovensis</name>
    <dbReference type="NCBI Taxonomy" id="3095429"/>
    <lineage>
        <taxon>Bacteria</taxon>
        <taxon>Bacillati</taxon>
        <taxon>Actinomycetota</taxon>
        <taxon>Actinomycetes</taxon>
        <taxon>Pseudonocardiales</taxon>
        <taxon>Pseudonocardiaceae</taxon>
        <taxon>Lentzea</taxon>
    </lineage>
</organism>
<feature type="region of interest" description="Disordered" evidence="1">
    <location>
        <begin position="35"/>
        <end position="68"/>
    </location>
</feature>